<name>A0A212LW37_9FIRM</name>
<proteinExistence type="predicted"/>
<evidence type="ECO:0000313" key="1">
    <source>
        <dbReference type="EMBL" id="SCM81726.1"/>
    </source>
</evidence>
<sequence length="47" mass="5157">MGMVGKSEYRAQRKGVVATGAGCMPVCVTLKRRVNPSNNIVFREMTL</sequence>
<protein>
    <submittedName>
        <fullName evidence="1">Uncharacterized protein</fullName>
    </submittedName>
</protein>
<dbReference type="EMBL" id="FMJE01000004">
    <property type="protein sequence ID" value="SCM81726.1"/>
    <property type="molecule type" value="Genomic_DNA"/>
</dbReference>
<reference evidence="1" key="1">
    <citation type="submission" date="2016-08" db="EMBL/GenBank/DDBJ databases">
        <authorList>
            <person name="Seilhamer J.J."/>
        </authorList>
    </citation>
    <scope>NUCLEOTIDE SEQUENCE</scope>
    <source>
        <strain evidence="1">86</strain>
    </source>
</reference>
<dbReference type="AlphaFoldDB" id="A0A212LW37"/>
<gene>
    <name evidence="1" type="ORF">KL86SPO_40210</name>
</gene>
<organism evidence="1">
    <name type="scientific">uncultured Sporomusa sp</name>
    <dbReference type="NCBI Taxonomy" id="307249"/>
    <lineage>
        <taxon>Bacteria</taxon>
        <taxon>Bacillati</taxon>
        <taxon>Bacillota</taxon>
        <taxon>Negativicutes</taxon>
        <taxon>Selenomonadales</taxon>
        <taxon>Sporomusaceae</taxon>
        <taxon>Sporomusa</taxon>
        <taxon>environmental samples</taxon>
    </lineage>
</organism>
<accession>A0A212LW37</accession>